<dbReference type="EMBL" id="CP016809">
    <property type="protein sequence ID" value="ANY75578.1"/>
    <property type="molecule type" value="Genomic_DNA"/>
</dbReference>
<gene>
    <name evidence="2" type="ORF">BBD41_25050</name>
</gene>
<keyword evidence="1" id="KW-1133">Transmembrane helix</keyword>
<dbReference type="KEGG" id="pib:BBD41_25050"/>
<organism evidence="2">
    <name type="scientific">Paenibacillus ihbetae</name>
    <dbReference type="NCBI Taxonomy" id="1870820"/>
    <lineage>
        <taxon>Bacteria</taxon>
        <taxon>Bacillati</taxon>
        <taxon>Bacillota</taxon>
        <taxon>Bacilli</taxon>
        <taxon>Bacillales</taxon>
        <taxon>Paenibacillaceae</taxon>
        <taxon>Paenibacillus</taxon>
    </lineage>
</organism>
<dbReference type="AlphaFoldDB" id="A0A1B2E6H8"/>
<feature type="transmembrane region" description="Helical" evidence="1">
    <location>
        <begin position="85"/>
        <end position="102"/>
    </location>
</feature>
<reference evidence="2" key="1">
    <citation type="submission" date="2016-08" db="EMBL/GenBank/DDBJ databases">
        <title>Complete Genome Seqeunce of Paenibacillus sp. nov. IHBB 9852 from high altitute lake of Indian trans-Himalayas.</title>
        <authorList>
            <person name="Kiran S."/>
            <person name="Swarnkar M.K."/>
            <person name="Rana A."/>
            <person name="Tewari R."/>
            <person name="Gulati A."/>
        </authorList>
    </citation>
    <scope>NUCLEOTIDE SEQUENCE [LARGE SCALE GENOMIC DNA]</scope>
    <source>
        <strain evidence="2">IHBB 9852</strain>
    </source>
</reference>
<accession>A0A1B2E6H8</accession>
<sequence>MDFRLKLPDHLAAYVRAAAACLGTLTAVVVIMLLAFFRASHTCLDAQLAYFLNEGAVARHCLCGKGANIGTFAIQRDTIPQHRKLVFFQAGYITYVASVHTLETCFDAFFIFEFIDHGYILLVIITLCPCIKLPDTG</sequence>
<name>A0A1B2E6H8_9BACL</name>
<feature type="transmembrane region" description="Helical" evidence="1">
    <location>
        <begin position="108"/>
        <end position="131"/>
    </location>
</feature>
<evidence type="ECO:0000256" key="1">
    <source>
        <dbReference type="SAM" id="Phobius"/>
    </source>
</evidence>
<proteinExistence type="predicted"/>
<protein>
    <submittedName>
        <fullName evidence="2">Uncharacterized protein</fullName>
    </submittedName>
</protein>
<keyword evidence="1" id="KW-0812">Transmembrane</keyword>
<evidence type="ECO:0000313" key="2">
    <source>
        <dbReference type="EMBL" id="ANY75578.1"/>
    </source>
</evidence>
<feature type="transmembrane region" description="Helical" evidence="1">
    <location>
        <begin position="12"/>
        <end position="37"/>
    </location>
</feature>
<keyword evidence="1" id="KW-0472">Membrane</keyword>